<accession>A0A135YNU2</accession>
<evidence type="ECO:0000313" key="1">
    <source>
        <dbReference type="EMBL" id="KXI11043.1"/>
    </source>
</evidence>
<dbReference type="RefSeq" id="WP_002843221.1">
    <property type="nucleotide sequence ID" value="NZ_CAMPYD010000033.1"/>
</dbReference>
<dbReference type="Proteomes" id="UP000070326">
    <property type="component" value="Unassembled WGS sequence"/>
</dbReference>
<proteinExistence type="predicted"/>
<organism evidence="1 2">
    <name type="scientific">Peptostreptococcus anaerobius</name>
    <dbReference type="NCBI Taxonomy" id="1261"/>
    <lineage>
        <taxon>Bacteria</taxon>
        <taxon>Bacillati</taxon>
        <taxon>Bacillota</taxon>
        <taxon>Clostridia</taxon>
        <taxon>Peptostreptococcales</taxon>
        <taxon>Peptostreptococcaceae</taxon>
        <taxon>Peptostreptococcus</taxon>
    </lineage>
</organism>
<dbReference type="AlphaFoldDB" id="A0A135YNU2"/>
<reference evidence="1 2" key="1">
    <citation type="submission" date="2016-02" db="EMBL/GenBank/DDBJ databases">
        <authorList>
            <person name="Wen L."/>
            <person name="He K."/>
            <person name="Yang H."/>
        </authorList>
    </citation>
    <scope>NUCLEOTIDE SEQUENCE [LARGE SCALE GENOMIC DNA]</scope>
    <source>
        <strain evidence="1 2">MJR8628A</strain>
    </source>
</reference>
<sequence length="40" mass="4740">MSVNIMDIESGCIFDILTDRSQRYLLEYFNLFPLKARNIV</sequence>
<name>A0A135YNU2_9FIRM</name>
<comment type="caution">
    <text evidence="1">The sequence shown here is derived from an EMBL/GenBank/DDBJ whole genome shotgun (WGS) entry which is preliminary data.</text>
</comment>
<evidence type="ECO:0000313" key="2">
    <source>
        <dbReference type="Proteomes" id="UP000070326"/>
    </source>
</evidence>
<protein>
    <submittedName>
        <fullName evidence="1">Uncharacterized protein</fullName>
    </submittedName>
</protein>
<dbReference type="EMBL" id="LSQZ01000083">
    <property type="protein sequence ID" value="KXI11043.1"/>
    <property type="molecule type" value="Genomic_DNA"/>
</dbReference>
<dbReference type="PATRIC" id="fig|1261.3.peg.746"/>
<gene>
    <name evidence="1" type="ORF">HMPREF3195_01486</name>
</gene>